<proteinExistence type="predicted"/>
<comment type="caution">
    <text evidence="1">The sequence shown here is derived from an EMBL/GenBank/DDBJ whole genome shotgun (WGS) entry which is preliminary data.</text>
</comment>
<protein>
    <submittedName>
        <fullName evidence="1">Uncharacterized protein</fullName>
    </submittedName>
</protein>
<accession>A0AAN5XLI2</accession>
<organism evidence="1 2">
    <name type="scientific">Bacillus cereus</name>
    <dbReference type="NCBI Taxonomy" id="1396"/>
    <lineage>
        <taxon>Bacteria</taxon>
        <taxon>Bacillati</taxon>
        <taxon>Bacillota</taxon>
        <taxon>Bacilli</taxon>
        <taxon>Bacillales</taxon>
        <taxon>Bacillaceae</taxon>
        <taxon>Bacillus</taxon>
        <taxon>Bacillus cereus group</taxon>
    </lineage>
</organism>
<dbReference type="AlphaFoldDB" id="A0AAN5XLI2"/>
<evidence type="ECO:0000313" key="1">
    <source>
        <dbReference type="EMBL" id="KAB2447108.1"/>
    </source>
</evidence>
<gene>
    <name evidence="1" type="ORF">F8165_26505</name>
</gene>
<dbReference type="Proteomes" id="UP000461739">
    <property type="component" value="Unassembled WGS sequence"/>
</dbReference>
<sequence length="59" mass="7100">MDWRPIHIIKIKMVQVGGRHLRVSFFYEKIPTHCEGIIMLRIYITNYLIYNEVRHVSLG</sequence>
<dbReference type="EMBL" id="WBPI01000023">
    <property type="protein sequence ID" value="KAB2447108.1"/>
    <property type="molecule type" value="Genomic_DNA"/>
</dbReference>
<evidence type="ECO:0000313" key="2">
    <source>
        <dbReference type="Proteomes" id="UP000461739"/>
    </source>
</evidence>
<reference evidence="1 2" key="1">
    <citation type="submission" date="2019-10" db="EMBL/GenBank/DDBJ databases">
        <title>Bacillus from the desert of Cuatro Cinegas, Coahuila.</title>
        <authorList>
            <person name="Olmedo-Alvarez G."/>
            <person name="Saldana S."/>
            <person name="Barcelo D."/>
        </authorList>
    </citation>
    <scope>NUCLEOTIDE SEQUENCE [LARGE SCALE GENOMIC DNA]</scope>
    <source>
        <strain evidence="1 2">CH316_11T</strain>
    </source>
</reference>
<name>A0AAN5XLI2_BACCE</name>